<dbReference type="Proteomes" id="UP000287171">
    <property type="component" value="Unassembled WGS sequence"/>
</dbReference>
<dbReference type="AlphaFoldDB" id="A0A402BDS3"/>
<dbReference type="EMBL" id="BIFT01000002">
    <property type="protein sequence ID" value="GCE29456.1"/>
    <property type="molecule type" value="Genomic_DNA"/>
</dbReference>
<protein>
    <submittedName>
        <fullName evidence="1">Uncharacterized protein</fullName>
    </submittedName>
</protein>
<reference evidence="2" key="1">
    <citation type="submission" date="2018-12" db="EMBL/GenBank/DDBJ databases">
        <title>Tengunoibacter tsumagoiensis gen. nov., sp. nov., Dictyobacter kobayashii sp. nov., D. alpinus sp. nov., and D. joshuensis sp. nov. and description of Dictyobacteraceae fam. nov. within the order Ktedonobacterales isolated from Tengu-no-mugimeshi.</title>
        <authorList>
            <person name="Wang C.M."/>
            <person name="Zheng Y."/>
            <person name="Sakai Y."/>
            <person name="Toyoda A."/>
            <person name="Minakuchi Y."/>
            <person name="Abe K."/>
            <person name="Yokota A."/>
            <person name="Yabe S."/>
        </authorList>
    </citation>
    <scope>NUCLEOTIDE SEQUENCE [LARGE SCALE GENOMIC DNA]</scope>
    <source>
        <strain evidence="2">Uno16</strain>
    </source>
</reference>
<evidence type="ECO:0000313" key="2">
    <source>
        <dbReference type="Proteomes" id="UP000287171"/>
    </source>
</evidence>
<accession>A0A402BDS3</accession>
<evidence type="ECO:0000313" key="1">
    <source>
        <dbReference type="EMBL" id="GCE29456.1"/>
    </source>
</evidence>
<sequence>MNAPTRIYLSLSPRIRKALDLCVALDGSPAASYAANILSTALMHEIGKSPALQERWTKLERDALQRGSWDFSSLDGIAAPVTSTPLELLERKLFLVGSHPQHYLHGVTVESTQPLKKSVFLRSNEQGGEGFATLMLKIDAEPYAGKRIQFSALVKAEEIEGWSGLWMRIDGPQVDSLDHDNMQDRPIQGTVDWQRYQVVLDVPEESLDIAFGLLLQGRGQVWLQDASIIEVEEEIAVTSHKEQKVSN</sequence>
<comment type="caution">
    <text evidence="1">The sequence shown here is derived from an EMBL/GenBank/DDBJ whole genome shotgun (WGS) entry which is preliminary data.</text>
</comment>
<keyword evidence="2" id="KW-1185">Reference proteome</keyword>
<name>A0A402BDS3_9CHLR</name>
<gene>
    <name evidence="1" type="ORF">KDA_49400</name>
</gene>
<organism evidence="1 2">
    <name type="scientific">Dictyobacter alpinus</name>
    <dbReference type="NCBI Taxonomy" id="2014873"/>
    <lineage>
        <taxon>Bacteria</taxon>
        <taxon>Bacillati</taxon>
        <taxon>Chloroflexota</taxon>
        <taxon>Ktedonobacteria</taxon>
        <taxon>Ktedonobacterales</taxon>
        <taxon>Dictyobacteraceae</taxon>
        <taxon>Dictyobacter</taxon>
    </lineage>
</organism>
<dbReference type="Gene3D" id="2.60.120.260">
    <property type="entry name" value="Galactose-binding domain-like"/>
    <property type="match status" value="1"/>
</dbReference>
<proteinExistence type="predicted"/>
<dbReference type="OrthoDB" id="5379939at2"/>
<dbReference type="RefSeq" id="WP_126629715.1">
    <property type="nucleotide sequence ID" value="NZ_BIFT01000002.1"/>
</dbReference>